<accession>A0ABT0WC43</accession>
<evidence type="ECO:0000313" key="2">
    <source>
        <dbReference type="Proteomes" id="UP001523262"/>
    </source>
</evidence>
<gene>
    <name evidence="1" type="ORF">NDK43_15810</name>
</gene>
<name>A0ABT0WC43_9BACI</name>
<sequence>MEAAVLAVHIKNLMGIAKWRAWYFISLSIKRSSSFKINRKKVLFAMKAASFFD</sequence>
<reference evidence="1 2" key="1">
    <citation type="submission" date="2022-06" db="EMBL/GenBank/DDBJ databases">
        <authorList>
            <person name="Jeon C.O."/>
        </authorList>
    </citation>
    <scope>NUCLEOTIDE SEQUENCE [LARGE SCALE GENOMIC DNA]</scope>
    <source>
        <strain evidence="1 2">KCTC 13943</strain>
    </source>
</reference>
<keyword evidence="2" id="KW-1185">Reference proteome</keyword>
<proteinExistence type="predicted"/>
<evidence type="ECO:0000313" key="1">
    <source>
        <dbReference type="EMBL" id="MCM2533584.1"/>
    </source>
</evidence>
<protein>
    <submittedName>
        <fullName evidence="1">Uncharacterized protein</fullName>
    </submittedName>
</protein>
<organism evidence="1 2">
    <name type="scientific">Neobacillus pocheonensis</name>
    <dbReference type="NCBI Taxonomy" id="363869"/>
    <lineage>
        <taxon>Bacteria</taxon>
        <taxon>Bacillati</taxon>
        <taxon>Bacillota</taxon>
        <taxon>Bacilli</taxon>
        <taxon>Bacillales</taxon>
        <taxon>Bacillaceae</taxon>
        <taxon>Neobacillus</taxon>
    </lineage>
</organism>
<comment type="caution">
    <text evidence="1">The sequence shown here is derived from an EMBL/GenBank/DDBJ whole genome shotgun (WGS) entry which is preliminary data.</text>
</comment>
<dbReference type="EMBL" id="JAMQCR010000001">
    <property type="protein sequence ID" value="MCM2533584.1"/>
    <property type="molecule type" value="Genomic_DNA"/>
</dbReference>
<dbReference type="Proteomes" id="UP001523262">
    <property type="component" value="Unassembled WGS sequence"/>
</dbReference>